<protein>
    <recommendedName>
        <fullName evidence="4">HotDog ACOT-type domain-containing protein</fullName>
    </recommendedName>
</protein>
<dbReference type="InterPro" id="IPR029069">
    <property type="entry name" value="HotDog_dom_sf"/>
</dbReference>
<gene>
    <name evidence="5" type="ORF">A3D59_03585</name>
</gene>
<evidence type="ECO:0000256" key="1">
    <source>
        <dbReference type="ARBA" id="ARBA00010458"/>
    </source>
</evidence>
<dbReference type="GO" id="GO:0006637">
    <property type="term" value="P:acyl-CoA metabolic process"/>
    <property type="evidence" value="ECO:0007669"/>
    <property type="project" value="TreeGrafter"/>
</dbReference>
<dbReference type="PANTHER" id="PTHR11049">
    <property type="entry name" value="ACYL COENZYME A THIOESTER HYDROLASE"/>
    <property type="match status" value="1"/>
</dbReference>
<name>A0A1G2R476_9BACT</name>
<comment type="caution">
    <text evidence="5">The sequence shown here is derived from an EMBL/GenBank/DDBJ whole genome shotgun (WGS) entry which is preliminary data.</text>
</comment>
<dbReference type="Gene3D" id="3.10.129.10">
    <property type="entry name" value="Hotdog Thioesterase"/>
    <property type="match status" value="1"/>
</dbReference>
<evidence type="ECO:0000313" key="5">
    <source>
        <dbReference type="EMBL" id="OHA67623.1"/>
    </source>
</evidence>
<evidence type="ECO:0000313" key="6">
    <source>
        <dbReference type="Proteomes" id="UP000179258"/>
    </source>
</evidence>
<evidence type="ECO:0000256" key="3">
    <source>
        <dbReference type="PROSITE-ProRule" id="PRU01106"/>
    </source>
</evidence>
<dbReference type="InterPro" id="IPR006683">
    <property type="entry name" value="Thioestr_dom"/>
</dbReference>
<dbReference type="Pfam" id="PF03061">
    <property type="entry name" value="4HBT"/>
    <property type="match status" value="1"/>
</dbReference>
<evidence type="ECO:0000259" key="4">
    <source>
        <dbReference type="PROSITE" id="PS51770"/>
    </source>
</evidence>
<feature type="domain" description="HotDog ACOT-type" evidence="4">
    <location>
        <begin position="7"/>
        <end position="119"/>
    </location>
</feature>
<dbReference type="GO" id="GO:0052816">
    <property type="term" value="F:long-chain fatty acyl-CoA hydrolase activity"/>
    <property type="evidence" value="ECO:0007669"/>
    <property type="project" value="TreeGrafter"/>
</dbReference>
<dbReference type="GO" id="GO:0005829">
    <property type="term" value="C:cytosol"/>
    <property type="evidence" value="ECO:0007669"/>
    <property type="project" value="TreeGrafter"/>
</dbReference>
<dbReference type="AlphaFoldDB" id="A0A1G2R476"/>
<dbReference type="EMBL" id="MHTX01000036">
    <property type="protein sequence ID" value="OHA67623.1"/>
    <property type="molecule type" value="Genomic_DNA"/>
</dbReference>
<dbReference type="PROSITE" id="PS51770">
    <property type="entry name" value="HOTDOG_ACOT"/>
    <property type="match status" value="1"/>
</dbReference>
<dbReference type="InterPro" id="IPR040170">
    <property type="entry name" value="Cytosol_ACT"/>
</dbReference>
<dbReference type="PANTHER" id="PTHR11049:SF16">
    <property type="entry name" value="PROTEIN VDLD"/>
    <property type="match status" value="1"/>
</dbReference>
<proteinExistence type="inferred from homology"/>
<accession>A0A1G2R476</accession>
<reference evidence="5 6" key="1">
    <citation type="journal article" date="2016" name="Nat. Commun.">
        <title>Thousands of microbial genomes shed light on interconnected biogeochemical processes in an aquifer system.</title>
        <authorList>
            <person name="Anantharaman K."/>
            <person name="Brown C.T."/>
            <person name="Hug L.A."/>
            <person name="Sharon I."/>
            <person name="Castelle C.J."/>
            <person name="Probst A.J."/>
            <person name="Thomas B.C."/>
            <person name="Singh A."/>
            <person name="Wilkins M.J."/>
            <person name="Karaoz U."/>
            <person name="Brodie E.L."/>
            <person name="Williams K.H."/>
            <person name="Hubbard S.S."/>
            <person name="Banfield J.F."/>
        </authorList>
    </citation>
    <scope>NUCLEOTIDE SEQUENCE [LARGE SCALE GENOMIC DNA]</scope>
</reference>
<dbReference type="Proteomes" id="UP000179258">
    <property type="component" value="Unassembled WGS sequence"/>
</dbReference>
<keyword evidence="2 3" id="KW-0378">Hydrolase</keyword>
<dbReference type="SUPFAM" id="SSF54637">
    <property type="entry name" value="Thioesterase/thiol ester dehydrase-isomerase"/>
    <property type="match status" value="1"/>
</dbReference>
<sequence length="170" mass="18888">MKAKPVSASALDNQVHGLTPKDFNSSWTMSGGVVTALLDEKAGAVVRRHSGMNCVTLSFDNIRFKKPVSCGLLIFNAAINRVWDTSCEVGVKVFVEYPGADLREHIASAYCTFVTGEMIIEKVELNGVAIQQPRFLPKPMPKVVPCTKEQRRRWREANERRAKRLAAAKN</sequence>
<dbReference type="CDD" id="cd03442">
    <property type="entry name" value="BFIT_BACH"/>
    <property type="match status" value="1"/>
</dbReference>
<dbReference type="InterPro" id="IPR033120">
    <property type="entry name" value="HOTDOG_ACOT"/>
</dbReference>
<evidence type="ECO:0000256" key="2">
    <source>
        <dbReference type="ARBA" id="ARBA00022801"/>
    </source>
</evidence>
<comment type="similarity">
    <text evidence="1">Belongs to the acyl coenzyme A hydrolase family.</text>
</comment>
<organism evidence="5 6">
    <name type="scientific">Candidatus Wildermuthbacteria bacterium RIFCSPHIGHO2_02_FULL_47_17</name>
    <dbReference type="NCBI Taxonomy" id="1802452"/>
    <lineage>
        <taxon>Bacteria</taxon>
        <taxon>Candidatus Wildermuthiibacteriota</taxon>
    </lineage>
</organism>